<organism evidence="15 16">
    <name type="scientific">Nadsonia fulvescens var. elongata DSM 6958</name>
    <dbReference type="NCBI Taxonomy" id="857566"/>
    <lineage>
        <taxon>Eukaryota</taxon>
        <taxon>Fungi</taxon>
        <taxon>Dikarya</taxon>
        <taxon>Ascomycota</taxon>
        <taxon>Saccharomycotina</taxon>
        <taxon>Dipodascomycetes</taxon>
        <taxon>Dipodascales</taxon>
        <taxon>Dipodascales incertae sedis</taxon>
        <taxon>Nadsonia</taxon>
    </lineage>
</organism>
<evidence type="ECO:0000259" key="14">
    <source>
        <dbReference type="PROSITE" id="PS50212"/>
    </source>
</evidence>
<dbReference type="CDD" id="cd06224">
    <property type="entry name" value="REM"/>
    <property type="match status" value="1"/>
</dbReference>
<feature type="compositionally biased region" description="Polar residues" evidence="11">
    <location>
        <begin position="1"/>
        <end position="10"/>
    </location>
</feature>
<dbReference type="InterPro" id="IPR036964">
    <property type="entry name" value="RASGEF_cat_dom_sf"/>
</dbReference>
<dbReference type="Gene3D" id="2.30.30.40">
    <property type="entry name" value="SH3 Domains"/>
    <property type="match status" value="1"/>
</dbReference>
<dbReference type="PROSITE" id="PS50009">
    <property type="entry name" value="RASGEF_CAT"/>
    <property type="match status" value="1"/>
</dbReference>
<dbReference type="Pfam" id="PF01667">
    <property type="entry name" value="Ribosomal_S27e"/>
    <property type="match status" value="1"/>
</dbReference>
<evidence type="ECO:0000259" key="13">
    <source>
        <dbReference type="PROSITE" id="PS50009"/>
    </source>
</evidence>
<dbReference type="GO" id="GO:0022627">
    <property type="term" value="C:cytosolic small ribosomal subunit"/>
    <property type="evidence" value="ECO:0007669"/>
    <property type="project" value="UniProtKB-ARBA"/>
</dbReference>
<feature type="region of interest" description="Disordered" evidence="11">
    <location>
        <begin position="1"/>
        <end position="56"/>
    </location>
</feature>
<dbReference type="HAMAP" id="MF_00371">
    <property type="entry name" value="Ribosomal_eS27"/>
    <property type="match status" value="1"/>
</dbReference>
<dbReference type="GO" id="GO:0006412">
    <property type="term" value="P:translation"/>
    <property type="evidence" value="ECO:0007669"/>
    <property type="project" value="InterPro"/>
</dbReference>
<keyword evidence="16" id="KW-1185">Reference proteome</keyword>
<evidence type="ECO:0000256" key="6">
    <source>
        <dbReference type="ARBA" id="ARBA00022833"/>
    </source>
</evidence>
<name>A0A1E3PU83_9ASCO</name>
<dbReference type="Gene3D" id="2.20.25.100">
    <property type="entry name" value="Zn-binding ribosomal proteins"/>
    <property type="match status" value="1"/>
</dbReference>
<evidence type="ECO:0000256" key="2">
    <source>
        <dbReference type="ARBA" id="ARBA00010919"/>
    </source>
</evidence>
<dbReference type="PANTHER" id="PTHR23113:SF368">
    <property type="entry name" value="CELL DIVISION CONTROL PROTEIN 25"/>
    <property type="match status" value="1"/>
</dbReference>
<evidence type="ECO:0000256" key="8">
    <source>
        <dbReference type="ARBA" id="ARBA00023274"/>
    </source>
</evidence>
<comment type="cofactor">
    <cofactor evidence="1">
        <name>Zn(2+)</name>
        <dbReference type="ChEBI" id="CHEBI:29105"/>
    </cofactor>
</comment>
<dbReference type="SMART" id="SM00229">
    <property type="entry name" value="RasGEFN"/>
    <property type="match status" value="1"/>
</dbReference>
<dbReference type="InterPro" id="IPR000651">
    <property type="entry name" value="Ras-like_Gua-exchang_fac_N"/>
</dbReference>
<dbReference type="GO" id="GO:0005085">
    <property type="term" value="F:guanyl-nucleotide exchange factor activity"/>
    <property type="evidence" value="ECO:0007669"/>
    <property type="project" value="UniProtKB-KW"/>
</dbReference>
<evidence type="ECO:0000313" key="15">
    <source>
        <dbReference type="EMBL" id="ODQ68407.1"/>
    </source>
</evidence>
<dbReference type="GO" id="GO:0003735">
    <property type="term" value="F:structural constituent of ribosome"/>
    <property type="evidence" value="ECO:0007669"/>
    <property type="project" value="InterPro"/>
</dbReference>
<dbReference type="InterPro" id="IPR011332">
    <property type="entry name" value="Ribosomal_zn-bd"/>
</dbReference>
<keyword evidence="4" id="KW-0132">Cell division</keyword>
<feature type="compositionally biased region" description="Low complexity" evidence="11">
    <location>
        <begin position="154"/>
        <end position="167"/>
    </location>
</feature>
<dbReference type="CDD" id="cd00155">
    <property type="entry name" value="RasGEF"/>
    <property type="match status" value="1"/>
</dbReference>
<dbReference type="Pfam" id="PF00018">
    <property type="entry name" value="SH3_1"/>
    <property type="match status" value="1"/>
</dbReference>
<dbReference type="PROSITE" id="PS50212">
    <property type="entry name" value="RASGEF_NTER"/>
    <property type="match status" value="1"/>
</dbReference>
<keyword evidence="6" id="KW-0862">Zinc</keyword>
<feature type="compositionally biased region" description="Polar residues" evidence="11">
    <location>
        <begin position="20"/>
        <end position="33"/>
    </location>
</feature>
<dbReference type="Proteomes" id="UP000095009">
    <property type="component" value="Unassembled WGS sequence"/>
</dbReference>
<evidence type="ECO:0000313" key="16">
    <source>
        <dbReference type="Proteomes" id="UP000095009"/>
    </source>
</evidence>
<dbReference type="SUPFAM" id="SSF48366">
    <property type="entry name" value="Ras GEF"/>
    <property type="match status" value="1"/>
</dbReference>
<dbReference type="PANTHER" id="PTHR23113">
    <property type="entry name" value="GUANINE NUCLEOTIDE EXCHANGE FACTOR"/>
    <property type="match status" value="1"/>
</dbReference>
<feature type="region of interest" description="Disordered" evidence="11">
    <location>
        <begin position="255"/>
        <end position="284"/>
    </location>
</feature>
<evidence type="ECO:0000256" key="5">
    <source>
        <dbReference type="ARBA" id="ARBA00022658"/>
    </source>
</evidence>
<keyword evidence="4" id="KW-0131">Cell cycle</keyword>
<keyword evidence="5 9" id="KW-0344">Guanine-nucleotide releasing factor</keyword>
<dbReference type="FunFam" id="2.20.25.100:FF:000001">
    <property type="entry name" value="40S ribosomal protein S27"/>
    <property type="match status" value="1"/>
</dbReference>
<dbReference type="InterPro" id="IPR001452">
    <property type="entry name" value="SH3_domain"/>
</dbReference>
<evidence type="ECO:0000256" key="4">
    <source>
        <dbReference type="ARBA" id="ARBA00022618"/>
    </source>
</evidence>
<dbReference type="Gene3D" id="1.10.840.10">
    <property type="entry name" value="Ras guanine-nucleotide exchange factors catalytic domain"/>
    <property type="match status" value="1"/>
</dbReference>
<dbReference type="InterPro" id="IPR001895">
    <property type="entry name" value="RASGEF_cat_dom"/>
</dbReference>
<feature type="domain" description="Ras-GEF" evidence="13">
    <location>
        <begin position="1240"/>
        <end position="1497"/>
    </location>
</feature>
<dbReference type="InterPro" id="IPR036028">
    <property type="entry name" value="SH3-like_dom_sf"/>
</dbReference>
<keyword evidence="3 10" id="KW-0728">SH3 domain</keyword>
<keyword evidence="7" id="KW-0689">Ribosomal protein</keyword>
<dbReference type="GO" id="GO:0051301">
    <property type="term" value="P:cell division"/>
    <property type="evidence" value="ECO:0007669"/>
    <property type="project" value="UniProtKB-KW"/>
</dbReference>
<dbReference type="GO" id="GO:0007265">
    <property type="term" value="P:Ras protein signal transduction"/>
    <property type="evidence" value="ECO:0007669"/>
    <property type="project" value="TreeGrafter"/>
</dbReference>
<gene>
    <name evidence="15" type="ORF">NADFUDRAFT_49051</name>
</gene>
<dbReference type="SUPFAM" id="SSF50044">
    <property type="entry name" value="SH3-domain"/>
    <property type="match status" value="1"/>
</dbReference>
<feature type="region of interest" description="Disordered" evidence="11">
    <location>
        <begin position="306"/>
        <end position="327"/>
    </location>
</feature>
<dbReference type="PRINTS" id="PR00452">
    <property type="entry name" value="SH3DOMAIN"/>
</dbReference>
<feature type="domain" description="N-terminal Ras-GEF" evidence="14">
    <location>
        <begin position="1066"/>
        <end position="1204"/>
    </location>
</feature>
<comment type="similarity">
    <text evidence="2">Belongs to the eukaryotic ribosomal protein eS27 family.</text>
</comment>
<keyword evidence="8" id="KW-0687">Ribonucleoprotein</keyword>
<evidence type="ECO:0000256" key="10">
    <source>
        <dbReference type="PROSITE-ProRule" id="PRU00192"/>
    </source>
</evidence>
<dbReference type="PROSITE" id="PS50002">
    <property type="entry name" value="SH3"/>
    <property type="match status" value="1"/>
</dbReference>
<dbReference type="Pfam" id="PF00618">
    <property type="entry name" value="RasGEF_N"/>
    <property type="match status" value="1"/>
</dbReference>
<dbReference type="OrthoDB" id="546434at2759"/>
<dbReference type="PROSITE" id="PS00720">
    <property type="entry name" value="RASGEF"/>
    <property type="match status" value="1"/>
</dbReference>
<proteinExistence type="inferred from homology"/>
<dbReference type="SMART" id="SM00147">
    <property type="entry name" value="RasGEF"/>
    <property type="match status" value="1"/>
</dbReference>
<dbReference type="InterPro" id="IPR000592">
    <property type="entry name" value="Ribosomal_eS27"/>
</dbReference>
<dbReference type="Pfam" id="PF00617">
    <property type="entry name" value="RasGEF"/>
    <property type="match status" value="1"/>
</dbReference>
<evidence type="ECO:0000256" key="11">
    <source>
        <dbReference type="SAM" id="MobiDB-lite"/>
    </source>
</evidence>
<dbReference type="CDD" id="cd11883">
    <property type="entry name" value="SH3_Sdc25"/>
    <property type="match status" value="1"/>
</dbReference>
<evidence type="ECO:0000256" key="7">
    <source>
        <dbReference type="ARBA" id="ARBA00022980"/>
    </source>
</evidence>
<dbReference type="InterPro" id="IPR023407">
    <property type="entry name" value="Ribosomal_eS27_Zn-bd_dom_sf"/>
</dbReference>
<feature type="compositionally biased region" description="Polar residues" evidence="11">
    <location>
        <begin position="168"/>
        <end position="181"/>
    </location>
</feature>
<reference evidence="15 16" key="1">
    <citation type="journal article" date="2016" name="Proc. Natl. Acad. Sci. U.S.A.">
        <title>Comparative genomics of biotechnologically important yeasts.</title>
        <authorList>
            <person name="Riley R."/>
            <person name="Haridas S."/>
            <person name="Wolfe K.H."/>
            <person name="Lopes M.R."/>
            <person name="Hittinger C.T."/>
            <person name="Goeker M."/>
            <person name="Salamov A.A."/>
            <person name="Wisecaver J.H."/>
            <person name="Long T.M."/>
            <person name="Calvey C.H."/>
            <person name="Aerts A.L."/>
            <person name="Barry K.W."/>
            <person name="Choi C."/>
            <person name="Clum A."/>
            <person name="Coughlan A.Y."/>
            <person name="Deshpande S."/>
            <person name="Douglass A.P."/>
            <person name="Hanson S.J."/>
            <person name="Klenk H.-P."/>
            <person name="LaButti K.M."/>
            <person name="Lapidus A."/>
            <person name="Lindquist E.A."/>
            <person name="Lipzen A.M."/>
            <person name="Meier-Kolthoff J.P."/>
            <person name="Ohm R.A."/>
            <person name="Otillar R.P."/>
            <person name="Pangilinan J.L."/>
            <person name="Peng Y."/>
            <person name="Rokas A."/>
            <person name="Rosa C.A."/>
            <person name="Scheuner C."/>
            <person name="Sibirny A.A."/>
            <person name="Slot J.C."/>
            <person name="Stielow J.B."/>
            <person name="Sun H."/>
            <person name="Kurtzman C.P."/>
            <person name="Blackwell M."/>
            <person name="Grigoriev I.V."/>
            <person name="Jeffries T.W."/>
        </authorList>
    </citation>
    <scope>NUCLEOTIDE SEQUENCE [LARGE SCALE GENOMIC DNA]</scope>
    <source>
        <strain evidence="15 16">DSM 6958</strain>
    </source>
</reference>
<dbReference type="GO" id="GO:0005886">
    <property type="term" value="C:plasma membrane"/>
    <property type="evidence" value="ECO:0007669"/>
    <property type="project" value="TreeGrafter"/>
</dbReference>
<feature type="region of interest" description="Disordered" evidence="11">
    <location>
        <begin position="1211"/>
        <end position="1232"/>
    </location>
</feature>
<feature type="region of interest" description="Disordered" evidence="11">
    <location>
        <begin position="1270"/>
        <end position="1299"/>
    </location>
</feature>
<protein>
    <submittedName>
        <fullName evidence="15">Ras GEF</fullName>
    </submittedName>
</protein>
<evidence type="ECO:0000256" key="1">
    <source>
        <dbReference type="ARBA" id="ARBA00001947"/>
    </source>
</evidence>
<dbReference type="EMBL" id="KV454406">
    <property type="protein sequence ID" value="ODQ68407.1"/>
    <property type="molecule type" value="Genomic_DNA"/>
</dbReference>
<evidence type="ECO:0000256" key="9">
    <source>
        <dbReference type="PROSITE-ProRule" id="PRU00168"/>
    </source>
</evidence>
<dbReference type="SMART" id="SM00326">
    <property type="entry name" value="SH3"/>
    <property type="match status" value="1"/>
</dbReference>
<accession>A0A1E3PU83</accession>
<dbReference type="Gene3D" id="1.20.870.10">
    <property type="entry name" value="Son of sevenless (SoS) protein Chain: S domain 1"/>
    <property type="match status" value="1"/>
</dbReference>
<dbReference type="InterPro" id="IPR008937">
    <property type="entry name" value="Ras-like_GEF"/>
</dbReference>
<dbReference type="InterPro" id="IPR023578">
    <property type="entry name" value="Ras_GEF_dom_sf"/>
</dbReference>
<feature type="compositionally biased region" description="Polar residues" evidence="11">
    <location>
        <begin position="94"/>
        <end position="113"/>
    </location>
</feature>
<feature type="region of interest" description="Disordered" evidence="11">
    <location>
        <begin position="90"/>
        <end position="181"/>
    </location>
</feature>
<sequence>MSPLSSTPNIINAMDPSERLPTTSYNSETISSNEKQRRDRTPNESIPKITAFNNNDDSINNIMNLNSKLNLHSTSQGHSDKAYAEKYNTDRKSIPTTNSKSHISPQLTPTTESETADCVDGQQPSTSSADTDIKDFSHYSSKQTDDGSFDTQASNSTPSRSPCSSFSITPNQNGDNADSNNSTGYIDVVVALYDYISDKPHSLAFKKGDIINVLLKLDSGWWDGVLKSGARGWFPSNYTEKIQISFDIDPQLTLTSPEYTQNRNPLANPSLNRHPQSNYSLSQANPIKSSSFNSPFLVKGLYPTHASRSRDSSVSTPSRQIEGPNSISSSILDINMDLYDSMSFPAGSRKNSVASCTLTDESMAPLSRINSNHSVSERKPSEDLTCKFTTQAALAKSTEPSTWWVPQTTKAGDLFFYNKPTNTYCSTMPFEPANKQTEMLPINGNRFETSAFDEPPAHIVAASNDTTPTNFDNLTPPCVSTEDLLVSGNTSTMDPNAHRKLSMGKIMPNQLDFIKPRSTGSSRVNSDASNIDIPQYRSLSLPARSFSIFSTTDSLSLIHEIDEDLSTVSWNTLNQRFVKDMHALLNCIQEDNAQGFGIQMDKVSYDVDVICGKAHPSHNNSLVNTFPDLVVLFRQIMTRLSKLGISGDMCLSSRLPSCSQSLCDSSGSQNAITTPVIKSPITVFSDFYKNSRVCERCLNESDWLLYYIDSFIDIVQNFDLMNETKNIISKSNSEQEKTDGASTNLSHTDKKNQILWSRAYTEPSANEVQAQGPESSTASQNYNNKLYMCTAGTVRFDTALINTIGNQRSMIQGLSKNIINMMETSKLEDYSQKETGLLPLFEASIKCVIDGSGSLLDLLENIDLGVFQMRKKSNVLDTEAGTKVSATYNYLGTLYEFLESKNTLYNSLSLLKVAFDGFSDATNEAPSEINSSKHLANWDMLRESVSLLDSSLENLVVSTSLLCDEQEALINFATRALGNQYFEPNVYVTHNYNFELQPHSSRSSYMDSKSTSPVASAATSVVNLRNNKAEERQSSLSASSNTSRGDSDAGLWFIKSEHEKYLLFDAKGNVKAGTEIALVERLTHHAMFDAMFNSAFLMTYRSFMTSRSLFDQLVNRFTIQPPDGLSPEDFEVWCKQKQKPIRLRVINIFKSWLESYWFEQIPNEPLNADTIALLKSIRAFAQQLASKKFPGSQALLILAEGRIEGKDVSKKMVPNVGNSPPPSVMPSGRKPRMYRTMDFDPVELARQLTIREATLYQNIPVIECLNRSWNNKRKPKNDSKQSLSAKSAGAETATPPPESISHIRRFIQNSNQLTDWVAFMILKQQDAKKRVYAIKYFVVVAENCRKNNNFSSMTSIISALYSSTIHRLNRTWEQVPAKTMLILENMNKLMNSTRNFNEYRDVLRLTPPPVVPFFGVYLADLTFVKDGNPDYFKNDSRMINMAKHLKTAEIIREIRYYQSVSYNLINLADLQEMLTQNLAEAPPIEELYDLSLIIEPKEKTNHSNNDRIQRLLQENAQDLLHPSQESELRKHKLKTLVQSPRSYFMDVKCPGCLNITTVFSHAQTVVSCGDCTQVLCTPTGGKAKLTEGSSFRRK</sequence>
<feature type="domain" description="SH3" evidence="12">
    <location>
        <begin position="184"/>
        <end position="244"/>
    </location>
</feature>
<evidence type="ECO:0000259" key="12">
    <source>
        <dbReference type="PROSITE" id="PS50002"/>
    </source>
</evidence>
<dbReference type="InterPro" id="IPR019804">
    <property type="entry name" value="Ras_G-nucl-exch_fac_CS"/>
</dbReference>
<dbReference type="STRING" id="857566.A0A1E3PU83"/>
<dbReference type="SUPFAM" id="SSF57829">
    <property type="entry name" value="Zn-binding ribosomal proteins"/>
    <property type="match status" value="1"/>
</dbReference>
<evidence type="ECO:0000256" key="3">
    <source>
        <dbReference type="ARBA" id="ARBA00022443"/>
    </source>
</evidence>